<dbReference type="InterPro" id="IPR044965">
    <property type="entry name" value="Glyco_hydro_17_plant"/>
</dbReference>
<dbReference type="InterPro" id="IPR000490">
    <property type="entry name" value="Glyco_hydro_17"/>
</dbReference>
<protein>
    <recommendedName>
        <fullName evidence="9">Glucan endo-1,3-beta-D-glucosidase</fullName>
    </recommendedName>
</protein>
<evidence type="ECO:0000256" key="2">
    <source>
        <dbReference type="ARBA" id="ARBA00022801"/>
    </source>
</evidence>
<keyword evidence="8" id="KW-1185">Reference proteome</keyword>
<feature type="transmembrane region" description="Helical" evidence="6">
    <location>
        <begin position="21"/>
        <end position="36"/>
    </location>
</feature>
<sequence>MGRKTTHSYKSKVGCIRIHKCIMILVLQLLFFHTYMNKVPLVMITSICPSKILLIKSGAKTNNAANGVIGMNWGRQSAQRLVPSMVVDLLLQNGVNDARIYTSQDDILQAFVGSGINLTIGIFNTYAISTKEQAKAWVQKNVPYYSSANIRQVYIGNYIFTQALNNTKLIDAGINTLTLVQTALNEAGYGDHIKATLPHTFAIVKDNITRPSEAEFKDKLKDAMNTTLRFLQQNNAPFVVEIFPISYVTENKLDPSFAFPDNKSTHVVTDVSGPCTPTCSNSRYDSFVWALEKAGAPDMKLIVGQVGWPTDGYPAPTRRQPSGSTKASYRLWRATRGPRNAPDRPSTHTCTA</sequence>
<evidence type="ECO:0000313" key="8">
    <source>
        <dbReference type="Proteomes" id="UP001318860"/>
    </source>
</evidence>
<dbReference type="PANTHER" id="PTHR32227">
    <property type="entry name" value="GLUCAN ENDO-1,3-BETA-GLUCOSIDASE BG1-RELATED-RELATED"/>
    <property type="match status" value="1"/>
</dbReference>
<name>A0ABR0UPW6_REHGL</name>
<accession>A0ABR0UPW6</accession>
<keyword evidence="3" id="KW-0326">Glycosidase</keyword>
<keyword evidence="2" id="KW-0378">Hydrolase</keyword>
<dbReference type="Pfam" id="PF00332">
    <property type="entry name" value="Glyco_hydro_17"/>
    <property type="match status" value="1"/>
</dbReference>
<proteinExistence type="inferred from homology"/>
<comment type="caution">
    <text evidence="7">The sequence shown here is derived from an EMBL/GenBank/DDBJ whole genome shotgun (WGS) entry which is preliminary data.</text>
</comment>
<evidence type="ECO:0000256" key="4">
    <source>
        <dbReference type="RuleBase" id="RU004335"/>
    </source>
</evidence>
<feature type="region of interest" description="Disordered" evidence="5">
    <location>
        <begin position="312"/>
        <end position="352"/>
    </location>
</feature>
<dbReference type="Gene3D" id="3.20.20.80">
    <property type="entry name" value="Glycosidases"/>
    <property type="match status" value="1"/>
</dbReference>
<evidence type="ECO:0000256" key="1">
    <source>
        <dbReference type="ARBA" id="ARBA00008773"/>
    </source>
</evidence>
<evidence type="ECO:0000256" key="6">
    <source>
        <dbReference type="SAM" id="Phobius"/>
    </source>
</evidence>
<dbReference type="SUPFAM" id="SSF51445">
    <property type="entry name" value="(Trans)glycosidases"/>
    <property type="match status" value="1"/>
</dbReference>
<evidence type="ECO:0000256" key="3">
    <source>
        <dbReference type="ARBA" id="ARBA00023295"/>
    </source>
</evidence>
<dbReference type="Proteomes" id="UP001318860">
    <property type="component" value="Unassembled WGS sequence"/>
</dbReference>
<gene>
    <name evidence="7" type="ORF">DH2020_041525</name>
</gene>
<organism evidence="7 8">
    <name type="scientific">Rehmannia glutinosa</name>
    <name type="common">Chinese foxglove</name>
    <dbReference type="NCBI Taxonomy" id="99300"/>
    <lineage>
        <taxon>Eukaryota</taxon>
        <taxon>Viridiplantae</taxon>
        <taxon>Streptophyta</taxon>
        <taxon>Embryophyta</taxon>
        <taxon>Tracheophyta</taxon>
        <taxon>Spermatophyta</taxon>
        <taxon>Magnoliopsida</taxon>
        <taxon>eudicotyledons</taxon>
        <taxon>Gunneridae</taxon>
        <taxon>Pentapetalae</taxon>
        <taxon>asterids</taxon>
        <taxon>lamiids</taxon>
        <taxon>Lamiales</taxon>
        <taxon>Orobanchaceae</taxon>
        <taxon>Rehmannieae</taxon>
        <taxon>Rehmannia</taxon>
    </lineage>
</organism>
<evidence type="ECO:0008006" key="9">
    <source>
        <dbReference type="Google" id="ProtNLM"/>
    </source>
</evidence>
<evidence type="ECO:0000313" key="7">
    <source>
        <dbReference type="EMBL" id="KAK6124730.1"/>
    </source>
</evidence>
<keyword evidence="6" id="KW-1133">Transmembrane helix</keyword>
<reference evidence="7 8" key="1">
    <citation type="journal article" date="2021" name="Comput. Struct. Biotechnol. J.">
        <title>De novo genome assembly of the potent medicinal plant Rehmannia glutinosa using nanopore technology.</title>
        <authorList>
            <person name="Ma L."/>
            <person name="Dong C."/>
            <person name="Song C."/>
            <person name="Wang X."/>
            <person name="Zheng X."/>
            <person name="Niu Y."/>
            <person name="Chen S."/>
            <person name="Feng W."/>
        </authorList>
    </citation>
    <scope>NUCLEOTIDE SEQUENCE [LARGE SCALE GENOMIC DNA]</scope>
    <source>
        <strain evidence="7">DH-2019</strain>
    </source>
</reference>
<evidence type="ECO:0000256" key="5">
    <source>
        <dbReference type="SAM" id="MobiDB-lite"/>
    </source>
</evidence>
<dbReference type="EMBL" id="JABTTQ020002315">
    <property type="protein sequence ID" value="KAK6124730.1"/>
    <property type="molecule type" value="Genomic_DNA"/>
</dbReference>
<keyword evidence="6" id="KW-0812">Transmembrane</keyword>
<comment type="similarity">
    <text evidence="1 4">Belongs to the glycosyl hydrolase 17 family.</text>
</comment>
<keyword evidence="6" id="KW-0472">Membrane</keyword>
<dbReference type="InterPro" id="IPR017853">
    <property type="entry name" value="GH"/>
</dbReference>